<protein>
    <recommendedName>
        <fullName evidence="1">site-specific DNA-methyltransferase (adenine-specific)</fullName>
        <ecNumber evidence="1">2.1.1.72</ecNumber>
    </recommendedName>
</protein>
<evidence type="ECO:0000313" key="8">
    <source>
        <dbReference type="Proteomes" id="UP000010366"/>
    </source>
</evidence>
<dbReference type="SUPFAM" id="SSF53335">
    <property type="entry name" value="S-adenosyl-L-methionine-dependent methyltransferases"/>
    <property type="match status" value="1"/>
</dbReference>
<dbReference type="eggNOG" id="COG1002">
    <property type="taxonomic scope" value="Bacteria"/>
</dbReference>
<feature type="domain" description="Type II methyltransferase M.TaqI-like" evidence="6">
    <location>
        <begin position="548"/>
        <end position="779"/>
    </location>
</feature>
<dbReference type="Pfam" id="PF07669">
    <property type="entry name" value="Eco57I"/>
    <property type="match status" value="1"/>
</dbReference>
<dbReference type="GO" id="GO:0004519">
    <property type="term" value="F:endonuclease activity"/>
    <property type="evidence" value="ECO:0007669"/>
    <property type="project" value="UniProtKB-KW"/>
</dbReference>
<evidence type="ECO:0000256" key="5">
    <source>
        <dbReference type="ARBA" id="ARBA00047942"/>
    </source>
</evidence>
<evidence type="ECO:0000256" key="4">
    <source>
        <dbReference type="ARBA" id="ARBA00022691"/>
    </source>
</evidence>
<geneLocation type="plasmid" evidence="7 8">
    <name>pCHA6605.01</name>
</geneLocation>
<dbReference type="REBASE" id="57879">
    <property type="entry name" value="Cmi6605ORF5996P"/>
</dbReference>
<keyword evidence="4" id="KW-0949">S-adenosyl-L-methionine</keyword>
<dbReference type="PANTHER" id="PTHR33841">
    <property type="entry name" value="DNA METHYLTRANSFERASE YEEA-RELATED"/>
    <property type="match status" value="1"/>
</dbReference>
<dbReference type="EMBL" id="CP003601">
    <property type="protein sequence ID" value="AFY96841.1"/>
    <property type="molecule type" value="Genomic_DNA"/>
</dbReference>
<dbReference type="PATRIC" id="fig|1173020.3.peg.6891"/>
<keyword evidence="7" id="KW-0614">Plasmid</keyword>
<organism evidence="7 8">
    <name type="scientific">Chamaesiphon minutus (strain ATCC 27169 / PCC 6605)</name>
    <dbReference type="NCBI Taxonomy" id="1173020"/>
    <lineage>
        <taxon>Bacteria</taxon>
        <taxon>Bacillati</taxon>
        <taxon>Cyanobacteriota</taxon>
        <taxon>Cyanophyceae</taxon>
        <taxon>Gomontiellales</taxon>
        <taxon>Chamaesiphonaceae</taxon>
        <taxon>Chamaesiphon</taxon>
    </lineage>
</organism>
<dbReference type="InterPro" id="IPR011639">
    <property type="entry name" value="MethylTrfase_TaqI-like_dom"/>
</dbReference>
<keyword evidence="3" id="KW-0808">Transferase</keyword>
<comment type="catalytic activity">
    <reaction evidence="5">
        <text>a 2'-deoxyadenosine in DNA + S-adenosyl-L-methionine = an N(6)-methyl-2'-deoxyadenosine in DNA + S-adenosyl-L-homocysteine + H(+)</text>
        <dbReference type="Rhea" id="RHEA:15197"/>
        <dbReference type="Rhea" id="RHEA-COMP:12418"/>
        <dbReference type="Rhea" id="RHEA-COMP:12419"/>
        <dbReference type="ChEBI" id="CHEBI:15378"/>
        <dbReference type="ChEBI" id="CHEBI:57856"/>
        <dbReference type="ChEBI" id="CHEBI:59789"/>
        <dbReference type="ChEBI" id="CHEBI:90615"/>
        <dbReference type="ChEBI" id="CHEBI:90616"/>
        <dbReference type="EC" id="2.1.1.72"/>
    </reaction>
</comment>
<dbReference type="GO" id="GO:0009007">
    <property type="term" value="F:site-specific DNA-methyltransferase (adenine-specific) activity"/>
    <property type="evidence" value="ECO:0007669"/>
    <property type="project" value="UniProtKB-EC"/>
</dbReference>
<dbReference type="GO" id="GO:0032259">
    <property type="term" value="P:methylation"/>
    <property type="evidence" value="ECO:0007669"/>
    <property type="project" value="UniProtKB-KW"/>
</dbReference>
<evidence type="ECO:0000259" key="6">
    <source>
        <dbReference type="Pfam" id="PF07669"/>
    </source>
</evidence>
<name>K9UQX4_CHAP6</name>
<dbReference type="PANTHER" id="PTHR33841:SF1">
    <property type="entry name" value="DNA METHYLTRANSFERASE A"/>
    <property type="match status" value="1"/>
</dbReference>
<sequence>MQSTTTRPYQFEGNLFVSDITQDLISNDFKGQLPQDFQLDEKAKLADEIAAAWAIAKANWAAFQQSLDRLPADDVATTVTRNKWAIPLLMCLGYAPILTNAETIDNQSYAISHRVEEGEAKPPLHIVGCRVGLEKRPPSGTPRISAHGLMQEYLNRTEHLWGVVTNGYQWRLLRDSNLITRLTYVEFDLQQILNGENFAEFGLFYRLFHRSRLPQGMDDADKCLLEYYHQQTLQQGGRVRDKLRDGVESAIERLGNGFLEHPKNDELRAKCESGEIKATEFYRQLLMLIYRLLFLMVAEAREMLTDEDPEKRRIYQEYYSVDRLRRMSERPLFQSEGFQDLWCGLLVTFKLFDENWRGKVLGLSPLNGDLFGSSKLEYIENSKIDNYDLLLAIRSLSVYEYKGKNGKNKQIRRINYEAFNVEEIGSTYEILLDFCPQISTSEVLKFQLIKGSERKSTGSYYTPPELVAQLIKTTLDPVINEKLVNLNTISEKEAALLSITICDASCGSGHFLLAAARQLGKALAQVRTGEHQPGRKHIRKATRDVIQNCIYGVDLNPLSVDLCKVALWIEGYNKGYPLSFLDHRIKCGNSLVGVMDLDCLKEGIPEGAYTAVTGDNKAVATKLKKRNKEECKQLGQQNFFDTPVIQAERDRYTQNASEIGLTSEITASDVRAKQERYRASRHDSSWYRDYTLCNLWTAAFFMPLVSDLLPTTETLYRLMSEAPSQGVQEIADTVNKLAVEKFFFHWCLEFPEVFQDGGFSCILGNPPWERIKLQEKEFFAARDAEIANAQNKAVRERLIKQLPLNNPELLEEFELAKYDATAQGRFVRGSSRFTLTAVGDINTYSIFSETARRLIAPTGRAGIIVPTGIATDDTCKKFFGDLVQNQNLAALTDFENRDGLFPEIDRQIKFSLLITTKQPTPATKFSFFLTHPRQLEDKQRVFTLTPQDIALINPNTLTSPVFRTQADAELTRKIYQRVPILDNERTQVNPWGISFMTMFHMSNDSGSFQGSKSSDALPLYESKMLHQFDHRWATYERLDVRDASLNEKQNTDFQVTPRYWVDKQEIDNKLAGKWDKQWLLAFRKITKAVNERTAIFTLLPIAALGDSGQLMLVKISKPNLVACLQANLSSLVFDFVTRQKAGGTNFNFFIVKQLPVLPPESYTPQDIEFISSRVLELVYTAWDMQPFAQDMGYQGAPFVWNPERRAILRAELDAKYAKLYGLTRDELRYILDPSDIYGAEFPSETFRVLKNKEMKEYGEYRTQRLVLAAWDEMESGEIAQ</sequence>
<dbReference type="EC" id="2.1.1.72" evidence="1"/>
<dbReference type="PRINTS" id="PR00507">
    <property type="entry name" value="N12N6MTFRASE"/>
</dbReference>
<dbReference type="HOGENOM" id="CLU_002881_0_0_3"/>
<keyword evidence="8" id="KW-1185">Reference proteome</keyword>
<reference evidence="7 8" key="1">
    <citation type="submission" date="2012-05" db="EMBL/GenBank/DDBJ databases">
        <title>Noncontiguous Finished plasmid 1 of genome of Chamaesiphon sp. PCC 6605.</title>
        <authorList>
            <consortium name="US DOE Joint Genome Institute"/>
            <person name="Gugger M."/>
            <person name="Coursin T."/>
            <person name="Rippka R."/>
            <person name="Tandeau De Marsac N."/>
            <person name="Huntemann M."/>
            <person name="Wei C.-L."/>
            <person name="Han J."/>
            <person name="Detter J.C."/>
            <person name="Han C."/>
            <person name="Tapia R."/>
            <person name="Chen A."/>
            <person name="Kyrpides N."/>
            <person name="Mavromatis K."/>
            <person name="Markowitz V."/>
            <person name="Szeto E."/>
            <person name="Ivanova N."/>
            <person name="Pagani I."/>
            <person name="Pati A."/>
            <person name="Goodwin L."/>
            <person name="Nordberg H.P."/>
            <person name="Cantor M.N."/>
            <person name="Hua S.X."/>
            <person name="Woyke T."/>
            <person name="Kerfeld C.A."/>
        </authorList>
    </citation>
    <scope>NUCLEOTIDE SEQUENCE [LARGE SCALE GENOMIC DNA]</scope>
    <source>
        <strain evidence="8">ATCC 27169 / PCC 6605</strain>
        <plasmid evidence="8">Plasmid pCHA6605.01</plasmid>
    </source>
</reference>
<evidence type="ECO:0000256" key="1">
    <source>
        <dbReference type="ARBA" id="ARBA00011900"/>
    </source>
</evidence>
<dbReference type="RefSeq" id="WP_015328732.1">
    <property type="nucleotide sequence ID" value="NC_020053.1"/>
</dbReference>
<gene>
    <name evidence="7" type="ORF">Cha6605_5996</name>
</gene>
<dbReference type="AlphaFoldDB" id="K9UQX4"/>
<proteinExistence type="predicted"/>
<dbReference type="GO" id="GO:0006304">
    <property type="term" value="P:DNA modification"/>
    <property type="evidence" value="ECO:0007669"/>
    <property type="project" value="InterPro"/>
</dbReference>
<dbReference type="KEGG" id="cmp:Cha6605_5996"/>
<dbReference type="InterPro" id="IPR029063">
    <property type="entry name" value="SAM-dependent_MTases_sf"/>
</dbReference>
<accession>K9UQX4</accession>
<evidence type="ECO:0000313" key="7">
    <source>
        <dbReference type="EMBL" id="AFY96841.1"/>
    </source>
</evidence>
<dbReference type="InterPro" id="IPR050953">
    <property type="entry name" value="N4_N6_ade-DNA_methylase"/>
</dbReference>
<keyword evidence="7" id="KW-0378">Hydrolase</keyword>
<keyword evidence="7" id="KW-0540">Nuclease</keyword>
<keyword evidence="2 7" id="KW-0489">Methyltransferase</keyword>
<evidence type="ECO:0000256" key="2">
    <source>
        <dbReference type="ARBA" id="ARBA00022603"/>
    </source>
</evidence>
<keyword evidence="7" id="KW-0255">Endonuclease</keyword>
<dbReference type="Proteomes" id="UP000010366">
    <property type="component" value="Plasmid pCHA6605.01"/>
</dbReference>
<evidence type="ECO:0000256" key="3">
    <source>
        <dbReference type="ARBA" id="ARBA00022679"/>
    </source>
</evidence>
<dbReference type="Gene3D" id="3.40.50.150">
    <property type="entry name" value="Vaccinia Virus protein VP39"/>
    <property type="match status" value="2"/>
</dbReference>